<dbReference type="InterPro" id="IPR025420">
    <property type="entry name" value="DUF4143"/>
</dbReference>
<evidence type="ECO:0000313" key="5">
    <source>
        <dbReference type="Proteomes" id="UP000002941"/>
    </source>
</evidence>
<feature type="region of interest" description="Disordered" evidence="1">
    <location>
        <begin position="1"/>
        <end position="25"/>
    </location>
</feature>
<reference evidence="4 5" key="1">
    <citation type="submission" date="2012-05" db="EMBL/GenBank/DDBJ databases">
        <authorList>
            <person name="Harkins D.M."/>
            <person name="Madupu R."/>
            <person name="Durkin A.S."/>
            <person name="Torralba M."/>
            <person name="Methe B."/>
            <person name="Sutton G.G."/>
            <person name="Nelson K.E."/>
        </authorList>
    </citation>
    <scope>NUCLEOTIDE SEQUENCE [LARGE SCALE GENOMIC DNA]</scope>
    <source>
        <strain evidence="4 5">F0489</strain>
    </source>
</reference>
<dbReference type="Proteomes" id="UP000002941">
    <property type="component" value="Unassembled WGS sequence"/>
</dbReference>
<name>J1H7C6_9ACTO</name>
<feature type="compositionally biased region" description="Basic and acidic residues" evidence="1">
    <location>
        <begin position="1"/>
        <end position="20"/>
    </location>
</feature>
<evidence type="ECO:0000259" key="2">
    <source>
        <dbReference type="Pfam" id="PF13173"/>
    </source>
</evidence>
<feature type="domain" description="DUF4143" evidence="3">
    <location>
        <begin position="232"/>
        <end position="379"/>
    </location>
</feature>
<evidence type="ECO:0000313" key="4">
    <source>
        <dbReference type="EMBL" id="EJF41168.1"/>
    </source>
</evidence>
<dbReference type="OrthoDB" id="9801684at2"/>
<protein>
    <submittedName>
        <fullName evidence="4">AAA domain protein</fullName>
    </submittedName>
</protein>
<keyword evidence="5" id="KW-1185">Reference proteome</keyword>
<gene>
    <name evidence="4" type="ORF">HMPREF1318_2266</name>
</gene>
<dbReference type="Pfam" id="PF13173">
    <property type="entry name" value="AAA_14"/>
    <property type="match status" value="1"/>
</dbReference>
<dbReference type="PANTHER" id="PTHR33295">
    <property type="entry name" value="ATPASE"/>
    <property type="match status" value="1"/>
</dbReference>
<dbReference type="SUPFAM" id="SSF52540">
    <property type="entry name" value="P-loop containing nucleoside triphosphate hydrolases"/>
    <property type="match status" value="1"/>
</dbReference>
<organism evidence="4 5">
    <name type="scientific">Actinomyces massiliensis F0489</name>
    <dbReference type="NCBI Taxonomy" id="1125718"/>
    <lineage>
        <taxon>Bacteria</taxon>
        <taxon>Bacillati</taxon>
        <taxon>Actinomycetota</taxon>
        <taxon>Actinomycetes</taxon>
        <taxon>Actinomycetales</taxon>
        <taxon>Actinomycetaceae</taxon>
        <taxon>Actinomyces</taxon>
    </lineage>
</organism>
<feature type="domain" description="AAA" evidence="2">
    <location>
        <begin position="46"/>
        <end position="174"/>
    </location>
</feature>
<dbReference type="AlphaFoldDB" id="J1H7C6"/>
<evidence type="ECO:0000259" key="3">
    <source>
        <dbReference type="Pfam" id="PF13635"/>
    </source>
</evidence>
<comment type="caution">
    <text evidence="4">The sequence shown here is derived from an EMBL/GenBank/DDBJ whole genome shotgun (WGS) entry which is preliminary data.</text>
</comment>
<dbReference type="Pfam" id="PF13635">
    <property type="entry name" value="DUF4143"/>
    <property type="match status" value="1"/>
</dbReference>
<dbReference type="eggNOG" id="COG1373">
    <property type="taxonomic scope" value="Bacteria"/>
</dbReference>
<dbReference type="PATRIC" id="fig|1125718.3.peg.1974"/>
<dbReference type="PANTHER" id="PTHR33295:SF20">
    <property type="entry name" value="ATPASE"/>
    <property type="match status" value="1"/>
</dbReference>
<accession>J1H7C6</accession>
<dbReference type="EMBL" id="AKFT01000162">
    <property type="protein sequence ID" value="EJF41168.1"/>
    <property type="molecule type" value="Genomic_DNA"/>
</dbReference>
<dbReference type="InterPro" id="IPR041682">
    <property type="entry name" value="AAA_14"/>
</dbReference>
<dbReference type="InterPro" id="IPR027417">
    <property type="entry name" value="P-loop_NTPase"/>
</dbReference>
<evidence type="ECO:0000256" key="1">
    <source>
        <dbReference type="SAM" id="MobiDB-lite"/>
    </source>
</evidence>
<sequence>MIDENRDQANFVDRSRREDAMPESDQIVPRPRYTDRITPYADTPVIKVLTGVRRSGKSTILDLIAQKICQDHPRAQTVRLNLESAVGLAIRTPEQLLDHLTAQAPDRAARAYFFLDEVQQVPGWERVVNTLRVDWDCDIYLTGSNSRMLSGDLATHLAGRYVEIHIQPLAFAEYRALRRLDLTASERASASDQEFFQDYLALGGFPGLRYFRGGREASMTYLRSVYDSALVRDVIQYHQIRDVDLFHRIVTYCLANIGRTFSANSLSRFLRSERRTVSVDTVLNYLTYCTEAFLLSRVPRHDLTSKRILAVEEKYYVVDHGLREAMGLSNSTAIELVLENIVYNELTSRGWTVSVGRAGAQEVDFVARRDTKMLYVQVSYLLASEETRRREFGALLAISDNHPKLVLSLDPLSFGHDGVEHRNLVEWLLAVEQ</sequence>
<proteinExistence type="predicted"/>